<evidence type="ECO:0000313" key="2">
    <source>
        <dbReference type="EMBL" id="MBR8828409.1"/>
    </source>
</evidence>
<evidence type="ECO:0000313" key="3">
    <source>
        <dbReference type="Proteomes" id="UP000767446"/>
    </source>
</evidence>
<proteinExistence type="predicted"/>
<dbReference type="AlphaFoldDB" id="A0A941GRB8"/>
<name>A0A941GRB8_9CHRO</name>
<dbReference type="SUPFAM" id="SSF88723">
    <property type="entry name" value="PIN domain-like"/>
    <property type="match status" value="1"/>
</dbReference>
<dbReference type="EMBL" id="JADQBC010000069">
    <property type="protein sequence ID" value="MBR8828409.1"/>
    <property type="molecule type" value="Genomic_DNA"/>
</dbReference>
<comment type="caution">
    <text evidence="2">The sequence shown here is derived from an EMBL/GenBank/DDBJ whole genome shotgun (WGS) entry which is preliminary data.</text>
</comment>
<feature type="domain" description="PIN" evidence="1">
    <location>
        <begin position="2"/>
        <end position="116"/>
    </location>
</feature>
<gene>
    <name evidence="2" type="ORF">DSM107014_11015</name>
</gene>
<evidence type="ECO:0000259" key="1">
    <source>
        <dbReference type="Pfam" id="PF13470"/>
    </source>
</evidence>
<organism evidence="2 3">
    <name type="scientific">Gomphosphaeria aponina SAG 52.96 = DSM 107014</name>
    <dbReference type="NCBI Taxonomy" id="1521640"/>
    <lineage>
        <taxon>Bacteria</taxon>
        <taxon>Bacillati</taxon>
        <taxon>Cyanobacteriota</taxon>
        <taxon>Cyanophyceae</taxon>
        <taxon>Oscillatoriophycideae</taxon>
        <taxon>Chroococcales</taxon>
        <taxon>Gomphosphaeriaceae</taxon>
        <taxon>Gomphosphaeria</taxon>
    </lineage>
</organism>
<reference evidence="2" key="1">
    <citation type="submission" date="2021-02" db="EMBL/GenBank/DDBJ databases">
        <title>Metagenome analyses of Stigonema ocellatum DSM 106950, Chlorogloea purpurea SAG 13.99 and Gomphosphaeria aponina DSM 107014.</title>
        <authorList>
            <person name="Marter P."/>
            <person name="Huang S."/>
        </authorList>
    </citation>
    <scope>NUCLEOTIDE SEQUENCE</scope>
    <source>
        <strain evidence="2">JP213</strain>
    </source>
</reference>
<accession>A0A941GRB8</accession>
<protein>
    <submittedName>
        <fullName evidence="2">PIN domain-containing protein</fullName>
    </submittedName>
</protein>
<dbReference type="InterPro" id="IPR029060">
    <property type="entry name" value="PIN-like_dom_sf"/>
</dbReference>
<dbReference type="Gene3D" id="3.40.50.1010">
    <property type="entry name" value="5'-nuclease"/>
    <property type="match status" value="1"/>
</dbReference>
<dbReference type="Proteomes" id="UP000767446">
    <property type="component" value="Unassembled WGS sequence"/>
</dbReference>
<sequence>MKVLIDTNIILDFLQQREPFREDAEAIFAAIGNGQIIGYVTATTVTDIFYIVRKQTKSIEQARLAVIETLKVMQISSVNGPKLEAALASNLKDFEDGVQLACAVADNLDAIITRNAKDFSGSSMPILSVRELLNNIQNDK</sequence>
<dbReference type="InterPro" id="IPR002716">
    <property type="entry name" value="PIN_dom"/>
</dbReference>
<dbReference type="CDD" id="cd09854">
    <property type="entry name" value="PIN_VapC-like"/>
    <property type="match status" value="1"/>
</dbReference>
<dbReference type="Pfam" id="PF13470">
    <property type="entry name" value="PIN_3"/>
    <property type="match status" value="1"/>
</dbReference>